<evidence type="ECO:0000256" key="5">
    <source>
        <dbReference type="ARBA" id="ARBA00022553"/>
    </source>
</evidence>
<dbReference type="EMBL" id="JAUIZM010000007">
    <property type="protein sequence ID" value="KAK1373580.1"/>
    <property type="molecule type" value="Genomic_DNA"/>
</dbReference>
<feature type="region of interest" description="Disordered" evidence="10">
    <location>
        <begin position="1"/>
        <end position="25"/>
    </location>
</feature>
<keyword evidence="4" id="KW-1017">Isopeptide bond</keyword>
<evidence type="ECO:0000256" key="3">
    <source>
        <dbReference type="ARBA" id="ARBA00022490"/>
    </source>
</evidence>
<evidence type="ECO:0000256" key="9">
    <source>
        <dbReference type="ARBA" id="ARBA00023242"/>
    </source>
</evidence>
<evidence type="ECO:0000256" key="10">
    <source>
        <dbReference type="SAM" id="MobiDB-lite"/>
    </source>
</evidence>
<feature type="region of interest" description="Disordered" evidence="10">
    <location>
        <begin position="248"/>
        <end position="268"/>
    </location>
</feature>
<evidence type="ECO:0000256" key="1">
    <source>
        <dbReference type="ARBA" id="ARBA00004123"/>
    </source>
</evidence>
<reference evidence="12" key="2">
    <citation type="submission" date="2023-05" db="EMBL/GenBank/DDBJ databases">
        <authorList>
            <person name="Schelkunov M.I."/>
        </authorList>
    </citation>
    <scope>NUCLEOTIDE SEQUENCE</scope>
    <source>
        <strain evidence="12">Hsosn_3</strain>
        <tissue evidence="12">Leaf</tissue>
    </source>
</reference>
<feature type="compositionally biased region" description="Basic and acidic residues" evidence="10">
    <location>
        <begin position="302"/>
        <end position="315"/>
    </location>
</feature>
<comment type="caution">
    <text evidence="12">The sequence shown here is derived from an EMBL/GenBank/DDBJ whole genome shotgun (WGS) entry which is preliminary data.</text>
</comment>
<protein>
    <submittedName>
        <fullName evidence="12">DDT domain-containing protein</fullName>
    </submittedName>
</protein>
<feature type="compositionally biased region" description="Polar residues" evidence="10">
    <location>
        <begin position="1"/>
        <end position="13"/>
    </location>
</feature>
<dbReference type="PANTHER" id="PTHR31169:SF8">
    <property type="entry name" value="ZINC-FINGER DOMAIN OF MONOAMINE-OXIDASE A REPRESSOR R1 PROTEIN"/>
    <property type="match status" value="1"/>
</dbReference>
<dbReference type="Pfam" id="PF10497">
    <property type="entry name" value="zf-4CXXC_R1"/>
    <property type="match status" value="1"/>
</dbReference>
<keyword evidence="8" id="KW-0804">Transcription</keyword>
<keyword evidence="3" id="KW-0963">Cytoplasm</keyword>
<dbReference type="AlphaFoldDB" id="A0AAD8HUQ4"/>
<reference evidence="12" key="1">
    <citation type="submission" date="2023-02" db="EMBL/GenBank/DDBJ databases">
        <title>Genome of toxic invasive species Heracleum sosnowskyi carries increased number of genes despite the absence of recent whole-genome duplications.</title>
        <authorList>
            <person name="Schelkunov M."/>
            <person name="Shtratnikova V."/>
            <person name="Makarenko M."/>
            <person name="Klepikova A."/>
            <person name="Omelchenko D."/>
            <person name="Novikova G."/>
            <person name="Obukhova E."/>
            <person name="Bogdanov V."/>
            <person name="Penin A."/>
            <person name="Logacheva M."/>
        </authorList>
    </citation>
    <scope>NUCLEOTIDE SEQUENCE</scope>
    <source>
        <strain evidence="12">Hsosn_3</strain>
        <tissue evidence="12">Leaf</tissue>
    </source>
</reference>
<keyword evidence="9" id="KW-0539">Nucleus</keyword>
<gene>
    <name evidence="12" type="ORF">POM88_029773</name>
</gene>
<dbReference type="InterPro" id="IPR040221">
    <property type="entry name" value="CDCA7/CDA7L"/>
</dbReference>
<dbReference type="GO" id="GO:0006355">
    <property type="term" value="P:regulation of DNA-templated transcription"/>
    <property type="evidence" value="ECO:0007669"/>
    <property type="project" value="InterPro"/>
</dbReference>
<keyword evidence="7" id="KW-0805">Transcription regulation</keyword>
<dbReference type="InterPro" id="IPR018501">
    <property type="entry name" value="DDT_dom"/>
</dbReference>
<dbReference type="InterPro" id="IPR018866">
    <property type="entry name" value="Znf-4CXXC_R1"/>
</dbReference>
<organism evidence="12 13">
    <name type="scientific">Heracleum sosnowskyi</name>
    <dbReference type="NCBI Taxonomy" id="360622"/>
    <lineage>
        <taxon>Eukaryota</taxon>
        <taxon>Viridiplantae</taxon>
        <taxon>Streptophyta</taxon>
        <taxon>Embryophyta</taxon>
        <taxon>Tracheophyta</taxon>
        <taxon>Spermatophyta</taxon>
        <taxon>Magnoliopsida</taxon>
        <taxon>eudicotyledons</taxon>
        <taxon>Gunneridae</taxon>
        <taxon>Pentapetalae</taxon>
        <taxon>asterids</taxon>
        <taxon>campanulids</taxon>
        <taxon>Apiales</taxon>
        <taxon>Apiaceae</taxon>
        <taxon>Apioideae</taxon>
        <taxon>apioid superclade</taxon>
        <taxon>Tordylieae</taxon>
        <taxon>Tordyliinae</taxon>
        <taxon>Heracleum</taxon>
    </lineage>
</organism>
<keyword evidence="13" id="KW-1185">Reference proteome</keyword>
<comment type="subcellular location">
    <subcellularLocation>
        <location evidence="2">Cytoplasm</location>
    </subcellularLocation>
    <subcellularLocation>
        <location evidence="1">Nucleus</location>
    </subcellularLocation>
</comment>
<feature type="domain" description="DDT" evidence="11">
    <location>
        <begin position="365"/>
        <end position="433"/>
    </location>
</feature>
<dbReference type="Pfam" id="PF15612">
    <property type="entry name" value="WHIM1"/>
    <property type="match status" value="1"/>
</dbReference>
<feature type="compositionally biased region" description="Basic and acidic residues" evidence="10">
    <location>
        <begin position="153"/>
        <end position="167"/>
    </location>
</feature>
<accession>A0AAD8HUQ4</accession>
<sequence>MAKTKSSTAASDKNTSKPETRQRTTNPGLRLIGCRIYDSESGKTCHQCRQKTRSFSAGCKNQRDDKPCTLVFCHKCLLNRYSENAEEVELLEEWSCPKCRGICNCSFCRKKQGQKPTGILCHRAKAAGYSSVSELLDADGPENGTGASPKKQRALEKEVASPRKKEKENLFDGRVDVNLESLTNPSASASRITKLKESEKMQDGTLEIDSLSNCCPCPDKKHKTTKKGTSKMLYADQKDAPALKGCSLGASLENSPSKPRVSDVSKHNEVKPDGMVDVLEVGDNSTKVSTDFPADSCGNRKRSVDNHSAKPDNKKAKMELKDDICVLSLRDNINGLQSQSQDLSADIPLPPGNELTTIGVVKLPLKDVGNALQFLEFSAAFGEILNMKKGQSSSILQELMNGQSKTLRKSEHPSSVVHFHIQLLVLLQEESGSRPKRLSPSQGKNSWLLALKNFLSESPHAIELLPIDCLDREDGGYYALDSSTKLKILIFLCDEVLETAKMRDWINDQESKFAKTEKQPKEKVIAAKDKEKSLKQKVMNELANAIIAKDGAPLSISEHDEIVRRIKSEAAQAHKKMLKSTSMVPKTKERARAVRTEPIFLDVDGRAFWRLDGYSEESNILVQDIGNGDDSVVFVEKWTTFDAEQEKMVEKHISFRKGILRVQPIAEALPSQTNV</sequence>
<name>A0AAD8HUQ4_9APIA</name>
<evidence type="ECO:0000256" key="7">
    <source>
        <dbReference type="ARBA" id="ARBA00023015"/>
    </source>
</evidence>
<dbReference type="PROSITE" id="PS50827">
    <property type="entry name" value="DDT"/>
    <property type="match status" value="1"/>
</dbReference>
<keyword evidence="6" id="KW-0832">Ubl conjugation</keyword>
<feature type="region of interest" description="Disordered" evidence="10">
    <location>
        <begin position="137"/>
        <end position="167"/>
    </location>
</feature>
<feature type="region of interest" description="Disordered" evidence="10">
    <location>
        <begin position="290"/>
        <end position="315"/>
    </location>
</feature>
<dbReference type="GO" id="GO:0005737">
    <property type="term" value="C:cytoplasm"/>
    <property type="evidence" value="ECO:0007669"/>
    <property type="project" value="UniProtKB-SubCell"/>
</dbReference>
<dbReference type="InterPro" id="IPR028942">
    <property type="entry name" value="WHIM1_dom"/>
</dbReference>
<dbReference type="GO" id="GO:0005634">
    <property type="term" value="C:nucleus"/>
    <property type="evidence" value="ECO:0007669"/>
    <property type="project" value="UniProtKB-SubCell"/>
</dbReference>
<evidence type="ECO:0000256" key="4">
    <source>
        <dbReference type="ARBA" id="ARBA00022499"/>
    </source>
</evidence>
<evidence type="ECO:0000256" key="8">
    <source>
        <dbReference type="ARBA" id="ARBA00023163"/>
    </source>
</evidence>
<keyword evidence="5" id="KW-0597">Phosphoprotein</keyword>
<evidence type="ECO:0000313" key="13">
    <source>
        <dbReference type="Proteomes" id="UP001237642"/>
    </source>
</evidence>
<proteinExistence type="predicted"/>
<dbReference type="PANTHER" id="PTHR31169">
    <property type="entry name" value="OS05G0300700 PROTEIN"/>
    <property type="match status" value="1"/>
</dbReference>
<dbReference type="Proteomes" id="UP001237642">
    <property type="component" value="Unassembled WGS sequence"/>
</dbReference>
<evidence type="ECO:0000256" key="6">
    <source>
        <dbReference type="ARBA" id="ARBA00022843"/>
    </source>
</evidence>
<evidence type="ECO:0000259" key="11">
    <source>
        <dbReference type="PROSITE" id="PS50827"/>
    </source>
</evidence>
<evidence type="ECO:0000313" key="12">
    <source>
        <dbReference type="EMBL" id="KAK1373580.1"/>
    </source>
</evidence>
<evidence type="ECO:0000256" key="2">
    <source>
        <dbReference type="ARBA" id="ARBA00004496"/>
    </source>
</evidence>